<proteinExistence type="predicted"/>
<name>A0A6J6NKA8_9ZZZZ</name>
<accession>A0A6J6NKA8</accession>
<sequence>MIICIQGGGEFADECREMDQYFLSLIPDLEITIFAGASEHERAAEITSENAIAYFASLGRSAHRITDVRDAQVLVLPGGSPRLLLEALLPHRDFLAGLPAIWGASAGAMVLASEIYLPDRRVSLPGLRFIPGRVRPHASQQELAAPIPGVWALAEREGVVASLAEMNGESEPRELLRQFKNA</sequence>
<evidence type="ECO:0000313" key="3">
    <source>
        <dbReference type="EMBL" id="CAB4844714.1"/>
    </source>
</evidence>
<dbReference type="EMBL" id="CAEZXN010000001">
    <property type="protein sequence ID" value="CAB4682008.1"/>
    <property type="molecule type" value="Genomic_DNA"/>
</dbReference>
<reference evidence="2" key="1">
    <citation type="submission" date="2020-05" db="EMBL/GenBank/DDBJ databases">
        <authorList>
            <person name="Chiriac C."/>
            <person name="Salcher M."/>
            <person name="Ghai R."/>
            <person name="Kavagutti S V."/>
        </authorList>
    </citation>
    <scope>NUCLEOTIDE SEQUENCE</scope>
</reference>
<dbReference type="EMBL" id="CAFBAA010000035">
    <property type="protein sequence ID" value="CAB4844714.1"/>
    <property type="molecule type" value="Genomic_DNA"/>
</dbReference>
<dbReference type="Gene3D" id="3.40.50.880">
    <property type="match status" value="1"/>
</dbReference>
<gene>
    <name evidence="2" type="ORF">UFOPK2342_01544</name>
    <name evidence="1" type="ORF">UFOPK2423_00003</name>
    <name evidence="3" type="ORF">UFOPK3266_01207</name>
    <name evidence="4" type="ORF">UFOPK4295_00142</name>
</gene>
<evidence type="ECO:0000313" key="4">
    <source>
        <dbReference type="EMBL" id="CAB5044590.1"/>
    </source>
</evidence>
<evidence type="ECO:0000313" key="1">
    <source>
        <dbReference type="EMBL" id="CAB4682008.1"/>
    </source>
</evidence>
<evidence type="ECO:0000313" key="2">
    <source>
        <dbReference type="EMBL" id="CAB4687191.1"/>
    </source>
</evidence>
<organism evidence="2">
    <name type="scientific">freshwater metagenome</name>
    <dbReference type="NCBI Taxonomy" id="449393"/>
    <lineage>
        <taxon>unclassified sequences</taxon>
        <taxon>metagenomes</taxon>
        <taxon>ecological metagenomes</taxon>
    </lineage>
</organism>
<protein>
    <submittedName>
        <fullName evidence="2">Unannotated protein</fullName>
    </submittedName>
</protein>
<dbReference type="AlphaFoldDB" id="A0A6J6NKA8"/>
<dbReference type="EMBL" id="CAFBQF010000003">
    <property type="protein sequence ID" value="CAB5044590.1"/>
    <property type="molecule type" value="Genomic_DNA"/>
</dbReference>
<dbReference type="InterPro" id="IPR029062">
    <property type="entry name" value="Class_I_gatase-like"/>
</dbReference>
<dbReference type="SUPFAM" id="SSF52317">
    <property type="entry name" value="Class I glutamine amidotransferase-like"/>
    <property type="match status" value="1"/>
</dbReference>
<dbReference type="EMBL" id="CAEZXB010000044">
    <property type="protein sequence ID" value="CAB4687191.1"/>
    <property type="molecule type" value="Genomic_DNA"/>
</dbReference>